<comment type="caution">
    <text evidence="2">The sequence shown here is derived from an EMBL/GenBank/DDBJ whole genome shotgun (WGS) entry which is preliminary data.</text>
</comment>
<name>A0ABV7VPT5_9GAMM</name>
<sequence length="196" mass="22061">MKTLITFLLVLIVYPTQALVIDDITIEEIIPATADAPEMYLKGASMRRAYAIVDTYIGLLYVEDKTLTGNQLIAADQARRMVFHVVSSRVSARRFTNAINEGLSINIPQQQMKAIKPRVDQLVSLFDHKFVQGTIGYIQWDPENQLSHIVIDGVEKGTVAGKDLNDAMLKIWIGEHPVSERFKREVLGDLSDYLDD</sequence>
<proteinExistence type="predicted"/>
<gene>
    <name evidence="2" type="ORF">ACFOMG_05255</name>
</gene>
<dbReference type="InterPro" id="IPR016087">
    <property type="entry name" value="Chalcone_isomerase"/>
</dbReference>
<accession>A0ABV7VPT5</accession>
<dbReference type="EMBL" id="JBHRYB010000005">
    <property type="protein sequence ID" value="MFC3679518.1"/>
    <property type="molecule type" value="Genomic_DNA"/>
</dbReference>
<dbReference type="SUPFAM" id="SSF54626">
    <property type="entry name" value="Chalcone isomerase"/>
    <property type="match status" value="1"/>
</dbReference>
<dbReference type="Gene3D" id="3.50.70.10">
    <property type="match status" value="1"/>
</dbReference>
<dbReference type="InterPro" id="IPR036298">
    <property type="entry name" value="Chalcone_isomerase_sf"/>
</dbReference>
<dbReference type="RefSeq" id="WP_376865228.1">
    <property type="nucleotide sequence ID" value="NZ_JBHRYB010000005.1"/>
</dbReference>
<dbReference type="GO" id="GO:0016853">
    <property type="term" value="F:isomerase activity"/>
    <property type="evidence" value="ECO:0007669"/>
    <property type="project" value="UniProtKB-KW"/>
</dbReference>
<dbReference type="Pfam" id="PF16036">
    <property type="entry name" value="Chalcone_3"/>
    <property type="match status" value="1"/>
</dbReference>
<feature type="domain" description="Chalcone isomerase" evidence="1">
    <location>
        <begin position="32"/>
        <end position="188"/>
    </location>
</feature>
<dbReference type="Proteomes" id="UP001595722">
    <property type="component" value="Unassembled WGS sequence"/>
</dbReference>
<evidence type="ECO:0000313" key="2">
    <source>
        <dbReference type="EMBL" id="MFC3679518.1"/>
    </source>
</evidence>
<reference evidence="3" key="1">
    <citation type="journal article" date="2019" name="Int. J. Syst. Evol. Microbiol.">
        <title>The Global Catalogue of Microorganisms (GCM) 10K type strain sequencing project: providing services to taxonomists for standard genome sequencing and annotation.</title>
        <authorList>
            <consortium name="The Broad Institute Genomics Platform"/>
            <consortium name="The Broad Institute Genome Sequencing Center for Infectious Disease"/>
            <person name="Wu L."/>
            <person name="Ma J."/>
        </authorList>
    </citation>
    <scope>NUCLEOTIDE SEQUENCE [LARGE SCALE GENOMIC DNA]</scope>
    <source>
        <strain evidence="3">KCTC 42424</strain>
    </source>
</reference>
<keyword evidence="2" id="KW-0413">Isomerase</keyword>
<organism evidence="2 3">
    <name type="scientific">Bacterioplanoides pacificum</name>
    <dbReference type="NCBI Taxonomy" id="1171596"/>
    <lineage>
        <taxon>Bacteria</taxon>
        <taxon>Pseudomonadati</taxon>
        <taxon>Pseudomonadota</taxon>
        <taxon>Gammaproteobacteria</taxon>
        <taxon>Oceanospirillales</taxon>
        <taxon>Oceanospirillaceae</taxon>
        <taxon>Bacterioplanoides</taxon>
    </lineage>
</organism>
<protein>
    <submittedName>
        <fullName evidence="2">Chalcone isomerase family protein</fullName>
    </submittedName>
</protein>
<keyword evidence="3" id="KW-1185">Reference proteome</keyword>
<evidence type="ECO:0000313" key="3">
    <source>
        <dbReference type="Proteomes" id="UP001595722"/>
    </source>
</evidence>
<dbReference type="InterPro" id="IPR016088">
    <property type="entry name" value="Chalcone_isomerase_3-sand"/>
</dbReference>
<evidence type="ECO:0000259" key="1">
    <source>
        <dbReference type="Pfam" id="PF16036"/>
    </source>
</evidence>